<sequence>MDLSEPKKRRIQNACLRCRQKKVRCDSGSMLNKICSGCKNAGVDCIQNSLRKRRGPKRM</sequence>
<dbReference type="GO" id="GO:0000981">
    <property type="term" value="F:DNA-binding transcription factor activity, RNA polymerase II-specific"/>
    <property type="evidence" value="ECO:0007669"/>
    <property type="project" value="InterPro"/>
</dbReference>
<dbReference type="PROSITE" id="PS50048">
    <property type="entry name" value="ZN2_CY6_FUNGAL_2"/>
    <property type="match status" value="1"/>
</dbReference>
<dbReference type="EMBL" id="JANVFU010000003">
    <property type="protein sequence ID" value="KAJ3747765.1"/>
    <property type="molecule type" value="Genomic_DNA"/>
</dbReference>
<dbReference type="GO" id="GO:0008270">
    <property type="term" value="F:zinc ion binding"/>
    <property type="evidence" value="ECO:0007669"/>
    <property type="project" value="InterPro"/>
</dbReference>
<dbReference type="Proteomes" id="UP001142393">
    <property type="component" value="Unassembled WGS sequence"/>
</dbReference>
<protein>
    <recommendedName>
        <fullName evidence="1">Zn(2)-C6 fungal-type domain-containing protein</fullName>
    </recommendedName>
</protein>
<dbReference type="InterPro" id="IPR001138">
    <property type="entry name" value="Zn2Cys6_DnaBD"/>
</dbReference>
<dbReference type="Gene3D" id="4.10.240.10">
    <property type="entry name" value="Zn(2)-C6 fungal-type DNA-binding domain"/>
    <property type="match status" value="1"/>
</dbReference>
<proteinExistence type="predicted"/>
<dbReference type="SUPFAM" id="SSF57701">
    <property type="entry name" value="Zn2/Cys6 DNA-binding domain"/>
    <property type="match status" value="1"/>
</dbReference>
<organism evidence="2 3">
    <name type="scientific">Lentinula detonsa</name>
    <dbReference type="NCBI Taxonomy" id="2804962"/>
    <lineage>
        <taxon>Eukaryota</taxon>
        <taxon>Fungi</taxon>
        <taxon>Dikarya</taxon>
        <taxon>Basidiomycota</taxon>
        <taxon>Agaricomycotina</taxon>
        <taxon>Agaricomycetes</taxon>
        <taxon>Agaricomycetidae</taxon>
        <taxon>Agaricales</taxon>
        <taxon>Marasmiineae</taxon>
        <taxon>Omphalotaceae</taxon>
        <taxon>Lentinula</taxon>
    </lineage>
</organism>
<comment type="caution">
    <text evidence="2">The sequence shown here is derived from an EMBL/GenBank/DDBJ whole genome shotgun (WGS) entry which is preliminary data.</text>
</comment>
<evidence type="ECO:0000259" key="1">
    <source>
        <dbReference type="PROSITE" id="PS50048"/>
    </source>
</evidence>
<dbReference type="Pfam" id="PF00172">
    <property type="entry name" value="Zn_clus"/>
    <property type="match status" value="1"/>
</dbReference>
<gene>
    <name evidence="2" type="ORF">DFH05DRAFT_1481379</name>
</gene>
<name>A0A9W8P648_9AGAR</name>
<keyword evidence="3" id="KW-1185">Reference proteome</keyword>
<dbReference type="PROSITE" id="PS00463">
    <property type="entry name" value="ZN2_CY6_FUNGAL_1"/>
    <property type="match status" value="1"/>
</dbReference>
<dbReference type="InterPro" id="IPR036864">
    <property type="entry name" value="Zn2-C6_fun-type_DNA-bd_sf"/>
</dbReference>
<dbReference type="SMART" id="SM00066">
    <property type="entry name" value="GAL4"/>
    <property type="match status" value="1"/>
</dbReference>
<dbReference type="AlphaFoldDB" id="A0A9W8P648"/>
<accession>A0A9W8P648</accession>
<evidence type="ECO:0000313" key="2">
    <source>
        <dbReference type="EMBL" id="KAJ3747765.1"/>
    </source>
</evidence>
<reference evidence="2 3" key="1">
    <citation type="journal article" date="2023" name="Proc. Natl. Acad. Sci. U.S.A.">
        <title>A global phylogenomic analysis of the shiitake genus Lentinula.</title>
        <authorList>
            <person name="Sierra-Patev S."/>
            <person name="Min B."/>
            <person name="Naranjo-Ortiz M."/>
            <person name="Looney B."/>
            <person name="Konkel Z."/>
            <person name="Slot J.C."/>
            <person name="Sakamoto Y."/>
            <person name="Steenwyk J.L."/>
            <person name="Rokas A."/>
            <person name="Carro J."/>
            <person name="Camarero S."/>
            <person name="Ferreira P."/>
            <person name="Molpeceres G."/>
            <person name="Ruiz-Duenas F.J."/>
            <person name="Serrano A."/>
            <person name="Henrissat B."/>
            <person name="Drula E."/>
            <person name="Hughes K.W."/>
            <person name="Mata J.L."/>
            <person name="Ishikawa N.K."/>
            <person name="Vargas-Isla R."/>
            <person name="Ushijima S."/>
            <person name="Smith C.A."/>
            <person name="Donoghue J."/>
            <person name="Ahrendt S."/>
            <person name="Andreopoulos W."/>
            <person name="He G."/>
            <person name="LaButti K."/>
            <person name="Lipzen A."/>
            <person name="Ng V."/>
            <person name="Riley R."/>
            <person name="Sandor L."/>
            <person name="Barry K."/>
            <person name="Martinez A.T."/>
            <person name="Xiao Y."/>
            <person name="Gibbons J.G."/>
            <person name="Terashima K."/>
            <person name="Grigoriev I.V."/>
            <person name="Hibbett D."/>
        </authorList>
    </citation>
    <scope>NUCLEOTIDE SEQUENCE [LARGE SCALE GENOMIC DNA]</scope>
    <source>
        <strain evidence="2 3">TFB7810</strain>
    </source>
</reference>
<evidence type="ECO:0000313" key="3">
    <source>
        <dbReference type="Proteomes" id="UP001142393"/>
    </source>
</evidence>
<feature type="domain" description="Zn(2)-C6 fungal-type" evidence="1">
    <location>
        <begin position="14"/>
        <end position="47"/>
    </location>
</feature>